<name>A0AAD8JVK3_TARER</name>
<evidence type="ECO:0000313" key="3">
    <source>
        <dbReference type="EMBL" id="KAK1410354.1"/>
    </source>
</evidence>
<proteinExistence type="predicted"/>
<reference evidence="3" key="1">
    <citation type="journal article" date="2023" name="bioRxiv">
        <title>Improved chromosome-level genome assembly for marigold (Tagetes erecta).</title>
        <authorList>
            <person name="Jiang F."/>
            <person name="Yuan L."/>
            <person name="Wang S."/>
            <person name="Wang H."/>
            <person name="Xu D."/>
            <person name="Wang A."/>
            <person name="Fan W."/>
        </authorList>
    </citation>
    <scope>NUCLEOTIDE SEQUENCE</scope>
    <source>
        <strain evidence="3">WSJ</strain>
        <tissue evidence="3">Leaf</tissue>
    </source>
</reference>
<dbReference type="PANTHER" id="PTHR34291">
    <property type="entry name" value="HYDROXYPROLINE-RICH GLYCOPROTEIN FAMILY PROTEIN"/>
    <property type="match status" value="1"/>
</dbReference>
<sequence length="137" mass="15497">MEGLKLMELSAPYYAPPQHHDSSRPIIGFPLGTALLLIVVFSISGIFSCCYHWDKLRHLRGDFADQDHHESPSKPQPIYSDNKREEDQSLPVIMPGDQFARFIAMPCPCEPPRQGKITVEEIETPQKPSHIAITMDN</sequence>
<gene>
    <name evidence="3" type="ORF">QVD17_36890</name>
</gene>
<keyword evidence="2" id="KW-1133">Transmembrane helix</keyword>
<dbReference type="Proteomes" id="UP001229421">
    <property type="component" value="Unassembled WGS sequence"/>
</dbReference>
<accession>A0AAD8JVK3</accession>
<dbReference type="PANTHER" id="PTHR34291:SF9">
    <property type="entry name" value="HYDROXYPROLINE-RICH GLYCOPROTEIN FAMILY PROTEIN"/>
    <property type="match status" value="1"/>
</dbReference>
<dbReference type="InterPro" id="IPR037699">
    <property type="entry name" value="At5g65660-like"/>
</dbReference>
<feature type="transmembrane region" description="Helical" evidence="2">
    <location>
        <begin position="26"/>
        <end position="51"/>
    </location>
</feature>
<evidence type="ECO:0008006" key="5">
    <source>
        <dbReference type="Google" id="ProtNLM"/>
    </source>
</evidence>
<organism evidence="3 4">
    <name type="scientific">Tagetes erecta</name>
    <name type="common">African marigold</name>
    <dbReference type="NCBI Taxonomy" id="13708"/>
    <lineage>
        <taxon>Eukaryota</taxon>
        <taxon>Viridiplantae</taxon>
        <taxon>Streptophyta</taxon>
        <taxon>Embryophyta</taxon>
        <taxon>Tracheophyta</taxon>
        <taxon>Spermatophyta</taxon>
        <taxon>Magnoliopsida</taxon>
        <taxon>eudicotyledons</taxon>
        <taxon>Gunneridae</taxon>
        <taxon>Pentapetalae</taxon>
        <taxon>asterids</taxon>
        <taxon>campanulids</taxon>
        <taxon>Asterales</taxon>
        <taxon>Asteraceae</taxon>
        <taxon>Asteroideae</taxon>
        <taxon>Heliantheae alliance</taxon>
        <taxon>Tageteae</taxon>
        <taxon>Tagetes</taxon>
    </lineage>
</organism>
<keyword evidence="2" id="KW-0472">Membrane</keyword>
<dbReference type="AlphaFoldDB" id="A0AAD8JVK3"/>
<feature type="region of interest" description="Disordered" evidence="1">
    <location>
        <begin position="64"/>
        <end position="87"/>
    </location>
</feature>
<evidence type="ECO:0000256" key="2">
    <source>
        <dbReference type="SAM" id="Phobius"/>
    </source>
</evidence>
<keyword evidence="4" id="KW-1185">Reference proteome</keyword>
<evidence type="ECO:0000256" key="1">
    <source>
        <dbReference type="SAM" id="MobiDB-lite"/>
    </source>
</evidence>
<evidence type="ECO:0000313" key="4">
    <source>
        <dbReference type="Proteomes" id="UP001229421"/>
    </source>
</evidence>
<dbReference type="EMBL" id="JAUHHV010000010">
    <property type="protein sequence ID" value="KAK1410354.1"/>
    <property type="molecule type" value="Genomic_DNA"/>
</dbReference>
<keyword evidence="2" id="KW-0812">Transmembrane</keyword>
<comment type="caution">
    <text evidence="3">The sequence shown here is derived from an EMBL/GenBank/DDBJ whole genome shotgun (WGS) entry which is preliminary data.</text>
</comment>
<protein>
    <recommendedName>
        <fullName evidence="5">Hydroxyproline-rich glycoprotein family protein</fullName>
    </recommendedName>
</protein>